<feature type="binding site" evidence="10">
    <location>
        <begin position="636"/>
        <end position="639"/>
    </location>
    <ligand>
        <name>GTP</name>
        <dbReference type="ChEBI" id="CHEBI:37565"/>
    </ligand>
</feature>
<evidence type="ECO:0000256" key="9">
    <source>
        <dbReference type="ARBA" id="ARBA00025162"/>
    </source>
</evidence>
<dbReference type="InterPro" id="IPR015760">
    <property type="entry name" value="TIF_IF2"/>
</dbReference>
<dbReference type="InterPro" id="IPR044145">
    <property type="entry name" value="IF2_II"/>
</dbReference>
<evidence type="ECO:0000313" key="14">
    <source>
        <dbReference type="EMBL" id="AWW37253.1"/>
    </source>
</evidence>
<evidence type="ECO:0000256" key="5">
    <source>
        <dbReference type="ARBA" id="ARBA00022540"/>
    </source>
</evidence>
<feature type="binding site" evidence="10">
    <location>
        <begin position="532"/>
        <end position="539"/>
    </location>
    <ligand>
        <name>GTP</name>
        <dbReference type="ChEBI" id="CHEBI:37565"/>
    </ligand>
</feature>
<feature type="compositionally biased region" description="Pro residues" evidence="12">
    <location>
        <begin position="85"/>
        <end position="96"/>
    </location>
</feature>
<keyword evidence="15" id="KW-1185">Reference proteome</keyword>
<feature type="compositionally biased region" description="Gly residues" evidence="12">
    <location>
        <begin position="233"/>
        <end position="254"/>
    </location>
</feature>
<keyword evidence="6 10" id="KW-0547">Nucleotide-binding</keyword>
<dbReference type="AlphaFoldDB" id="A0A2Z4IYE6"/>
<feature type="compositionally biased region" description="Low complexity" evidence="12">
    <location>
        <begin position="255"/>
        <end position="274"/>
    </location>
</feature>
<dbReference type="FunFam" id="2.40.30.10:FF:000007">
    <property type="entry name" value="Translation initiation factor IF-2"/>
    <property type="match status" value="1"/>
</dbReference>
<dbReference type="SUPFAM" id="SSF52540">
    <property type="entry name" value="P-loop containing nucleoside triphosphate hydrolases"/>
    <property type="match status" value="1"/>
</dbReference>
<evidence type="ECO:0000256" key="10">
    <source>
        <dbReference type="HAMAP-Rule" id="MF_00100"/>
    </source>
</evidence>
<comment type="subcellular location">
    <subcellularLocation>
        <location evidence="1 10">Cytoplasm</location>
    </subcellularLocation>
</comment>
<dbReference type="GO" id="GO:0003743">
    <property type="term" value="F:translation initiation factor activity"/>
    <property type="evidence" value="ECO:0007669"/>
    <property type="project" value="UniProtKB-UniRule"/>
</dbReference>
<dbReference type="InterPro" id="IPR000795">
    <property type="entry name" value="T_Tr_GTP-bd_dom"/>
</dbReference>
<evidence type="ECO:0000256" key="2">
    <source>
        <dbReference type="ARBA" id="ARBA00007733"/>
    </source>
</evidence>
<dbReference type="CDD" id="cd01887">
    <property type="entry name" value="IF2_eIF5B"/>
    <property type="match status" value="1"/>
</dbReference>
<dbReference type="Gene3D" id="2.40.30.10">
    <property type="entry name" value="Translation factors"/>
    <property type="match status" value="2"/>
</dbReference>
<dbReference type="NCBIfam" id="TIGR00487">
    <property type="entry name" value="IF-2"/>
    <property type="match status" value="1"/>
</dbReference>
<dbReference type="GO" id="GO:0003924">
    <property type="term" value="F:GTPase activity"/>
    <property type="evidence" value="ECO:0007669"/>
    <property type="project" value="UniProtKB-UniRule"/>
</dbReference>
<keyword evidence="4 10" id="KW-0963">Cytoplasm</keyword>
<dbReference type="GO" id="GO:0005829">
    <property type="term" value="C:cytosol"/>
    <property type="evidence" value="ECO:0007669"/>
    <property type="project" value="TreeGrafter"/>
</dbReference>
<dbReference type="Pfam" id="PF00009">
    <property type="entry name" value="GTP_EFTU"/>
    <property type="match status" value="1"/>
</dbReference>
<dbReference type="PANTHER" id="PTHR43381:SF5">
    <property type="entry name" value="TR-TYPE G DOMAIN-CONTAINING PROTEIN"/>
    <property type="match status" value="1"/>
</dbReference>
<sequence length="1030" mass="104893">MAKVRVYELAKEFGVESKVVMAKLQELGEFVRSASSTIEAPVVRKLTDAFQQGSGNGKSAGKPAPRKAAPKPAAPAPAQAARPAAPRPAAPKPPAAQQPAAPAAPAPASAPASGPRPTPGPKPAPRPAPAAPEFTAPPAAPAPAPSAPAPAAASGPKPGGARPGSPKPGARPGGGGGGGQDRQRPGAQGARPGAPARPGGARPAGPRPGNNPFTSGGSTGMARPQAPRTGAPRPGGAGAPGGGPRPQGPGGQAGGPRPQAPGGARPTPGSMPRPQGGGPRPGGGPAGPRPNPGMMPQRPAAGPRPGPGGGRGPAGAGRPGGGGGAGRPGGGGGFAGRPGGGGGGRPGGGGGFAGRPGGGGPGGGGGGFGGGGGRPGFGGRPGGPGGRGGTQGAFGRPGGPARRGRKSKRQRRQEYEAMQAPSVGGVMLPRGTGETIRLSRGASLTDFAEKINANPASLVAVMMNLGEMVTATQSVSDETLELLAGEMNYTVQIVSPEEEDRELLESFDIEFGEDEGSEEDLVVRPPVVTVMGHVDHGKTRLLDAIRKTNVIAGEAGGITQHIGAYQVATEVNAEERKITFIDTPGHEAFTAMRARGAKSTDIAILVVAANDGVMPQTVEALNHAKAADVPIVVAVNKIDVEGADPTKVRGQLTEYGLVAEEYGGDTMFVDISAKQGLHIDSLLEAVILTADASLDLRANPNQDAQGISIESRLDRGRGAVSTVLVQRGTLRVGDTMVVGDAYGRVRAMLDDNGNNVAEAGPSTPVQVLGLTNVPGAGDNFLVVDEDRTARQIAEKRAARERNAAFAKRTRRVSLEDLDKVLKAGEVQQLNLIIKGDASGSVEALESSLLQLDVGEEVDIRVLHRGVGAVTESDIDLAMGSDAIVIGFNVRAAGRAAQMAEREGVDVRYYSVIYQAIEEIEAALKGMLKPEFEEVELGTAEIREVFRSSKLGNIAGVLIRSGEVRRNTKARLLRDGKVVAENLNIEGLRRFKDDVTEIREGFEGGINLGNFNDIKVDDVIATYEMREKPRV</sequence>
<gene>
    <name evidence="10" type="primary">infB</name>
    <name evidence="14" type="ORF">DN051_11905</name>
</gene>
<dbReference type="PRINTS" id="PR00315">
    <property type="entry name" value="ELONGATNFCT"/>
</dbReference>
<dbReference type="InterPro" id="IPR053905">
    <property type="entry name" value="EF-G-like_DII"/>
</dbReference>
<dbReference type="PROSITE" id="PS51722">
    <property type="entry name" value="G_TR_2"/>
    <property type="match status" value="1"/>
</dbReference>
<feature type="domain" description="Tr-type G" evidence="13">
    <location>
        <begin position="523"/>
        <end position="695"/>
    </location>
</feature>
<proteinExistence type="inferred from homology"/>
<dbReference type="FunFam" id="3.40.50.300:FF:000019">
    <property type="entry name" value="Translation initiation factor IF-2"/>
    <property type="match status" value="1"/>
</dbReference>
<evidence type="ECO:0000256" key="11">
    <source>
        <dbReference type="RuleBase" id="RU000644"/>
    </source>
</evidence>
<evidence type="ECO:0000256" key="6">
    <source>
        <dbReference type="ARBA" id="ARBA00022741"/>
    </source>
</evidence>
<dbReference type="NCBIfam" id="TIGR00231">
    <property type="entry name" value="small_GTP"/>
    <property type="match status" value="1"/>
</dbReference>
<comment type="caution">
    <text evidence="10">Lacks conserved residue(s) required for the propagation of feature annotation.</text>
</comment>
<dbReference type="Proteomes" id="UP000249616">
    <property type="component" value="Chromosome"/>
</dbReference>
<keyword evidence="5 10" id="KW-0396">Initiation factor</keyword>
<dbReference type="FunFam" id="1.10.10.2480:FF:000003">
    <property type="entry name" value="Translation initiation factor IF-2"/>
    <property type="match status" value="1"/>
</dbReference>
<feature type="compositionally biased region" description="Low complexity" evidence="12">
    <location>
        <begin position="97"/>
        <end position="113"/>
    </location>
</feature>
<comment type="similarity">
    <text evidence="2 10 11">Belongs to the TRAFAC class translation factor GTPase superfamily. Classic translation factor GTPase family. IF-2 subfamily.</text>
</comment>
<accession>A0A2Z4IYE6</accession>
<dbReference type="PANTHER" id="PTHR43381">
    <property type="entry name" value="TRANSLATION INITIATION FACTOR IF-2-RELATED"/>
    <property type="match status" value="1"/>
</dbReference>
<dbReference type="FunFam" id="2.40.30.10:FF:000008">
    <property type="entry name" value="Translation initiation factor IF-2"/>
    <property type="match status" value="1"/>
</dbReference>
<dbReference type="KEGG" id="scad:DN051_11905"/>
<keyword evidence="8 10" id="KW-0342">GTP-binding</keyword>
<dbReference type="GO" id="GO:0005525">
    <property type="term" value="F:GTP binding"/>
    <property type="evidence" value="ECO:0007669"/>
    <property type="project" value="UniProtKB-KW"/>
</dbReference>
<evidence type="ECO:0000256" key="7">
    <source>
        <dbReference type="ARBA" id="ARBA00022917"/>
    </source>
</evidence>
<dbReference type="PROSITE" id="PS01176">
    <property type="entry name" value="IF2"/>
    <property type="match status" value="1"/>
</dbReference>
<dbReference type="Pfam" id="PF11987">
    <property type="entry name" value="IF-2"/>
    <property type="match status" value="1"/>
</dbReference>
<dbReference type="SUPFAM" id="SSF52156">
    <property type="entry name" value="Initiation factor IF2/eIF5b, domain 3"/>
    <property type="match status" value="1"/>
</dbReference>
<dbReference type="EMBL" id="CP030073">
    <property type="protein sequence ID" value="AWW37253.1"/>
    <property type="molecule type" value="Genomic_DNA"/>
</dbReference>
<name>A0A2Z4IYE6_9ACTN</name>
<dbReference type="HAMAP" id="MF_00100_B">
    <property type="entry name" value="IF_2_B"/>
    <property type="match status" value="1"/>
</dbReference>
<evidence type="ECO:0000259" key="13">
    <source>
        <dbReference type="PROSITE" id="PS51722"/>
    </source>
</evidence>
<keyword evidence="7 10" id="KW-0648">Protein biosynthesis</keyword>
<dbReference type="Gene3D" id="1.10.10.2480">
    <property type="match status" value="1"/>
</dbReference>
<dbReference type="InterPro" id="IPR009000">
    <property type="entry name" value="Transl_B-barrel_sf"/>
</dbReference>
<reference evidence="14 15" key="1">
    <citation type="journal article" date="2019" name="Int. J. Syst. Evol. Microbiol.">
        <title>Streptomyces cadmiisoli sp. nov., a novel actinomycete isolated from cadmium-contaminated soil.</title>
        <authorList>
            <person name="Li K."/>
            <person name="Tang X."/>
            <person name="Zhao J."/>
            <person name="Guo Y."/>
            <person name="Tang Y."/>
            <person name="Gao J."/>
        </authorList>
    </citation>
    <scope>NUCLEOTIDE SEQUENCE [LARGE SCALE GENOMIC DNA]</scope>
    <source>
        <strain evidence="14 15">ZFG47</strain>
    </source>
</reference>
<dbReference type="InterPro" id="IPR027417">
    <property type="entry name" value="P-loop_NTPase"/>
</dbReference>
<dbReference type="InterPro" id="IPR036925">
    <property type="entry name" value="TIF_IF2_dom3_sf"/>
</dbReference>
<evidence type="ECO:0000256" key="4">
    <source>
        <dbReference type="ARBA" id="ARBA00022490"/>
    </source>
</evidence>
<feature type="compositionally biased region" description="Low complexity" evidence="12">
    <location>
        <begin position="294"/>
        <end position="303"/>
    </location>
</feature>
<feature type="binding site" evidence="10">
    <location>
        <begin position="582"/>
        <end position="586"/>
    </location>
    <ligand>
        <name>GTP</name>
        <dbReference type="ChEBI" id="CHEBI:37565"/>
    </ligand>
</feature>
<dbReference type="FunFam" id="3.40.50.10050:FF:000001">
    <property type="entry name" value="Translation initiation factor IF-2"/>
    <property type="match status" value="1"/>
</dbReference>
<dbReference type="SUPFAM" id="SSF50447">
    <property type="entry name" value="Translation proteins"/>
    <property type="match status" value="2"/>
</dbReference>
<dbReference type="Gene3D" id="3.40.50.300">
    <property type="entry name" value="P-loop containing nucleotide triphosphate hydrolases"/>
    <property type="match status" value="1"/>
</dbReference>
<feature type="compositionally biased region" description="Basic residues" evidence="12">
    <location>
        <begin position="402"/>
        <end position="411"/>
    </location>
</feature>
<feature type="compositionally biased region" description="Pro residues" evidence="12">
    <location>
        <begin position="114"/>
        <end position="130"/>
    </location>
</feature>
<feature type="compositionally biased region" description="Low complexity" evidence="12">
    <location>
        <begin position="222"/>
        <end position="232"/>
    </location>
</feature>
<evidence type="ECO:0000256" key="3">
    <source>
        <dbReference type="ARBA" id="ARBA00020675"/>
    </source>
</evidence>
<dbReference type="CDD" id="cd03702">
    <property type="entry name" value="IF2_mtIF2_II"/>
    <property type="match status" value="1"/>
</dbReference>
<feature type="compositionally biased region" description="Pro residues" evidence="12">
    <location>
        <begin position="138"/>
        <end position="148"/>
    </location>
</feature>
<evidence type="ECO:0000313" key="15">
    <source>
        <dbReference type="Proteomes" id="UP000249616"/>
    </source>
</evidence>
<dbReference type="InterPro" id="IPR023115">
    <property type="entry name" value="TIF_IF2_dom3"/>
</dbReference>
<feature type="compositionally biased region" description="Low complexity" evidence="12">
    <location>
        <begin position="185"/>
        <end position="208"/>
    </location>
</feature>
<evidence type="ECO:0000256" key="12">
    <source>
        <dbReference type="SAM" id="MobiDB-lite"/>
    </source>
</evidence>
<feature type="region of interest" description="Disordered" evidence="12">
    <location>
        <begin position="49"/>
        <end position="430"/>
    </location>
</feature>
<dbReference type="RefSeq" id="WP_079001899.1">
    <property type="nucleotide sequence ID" value="NZ_CBDRHE010000067.1"/>
</dbReference>
<feature type="compositionally biased region" description="Low complexity" evidence="12">
    <location>
        <begin position="70"/>
        <end position="84"/>
    </location>
</feature>
<protein>
    <recommendedName>
        <fullName evidence="3 10">Translation initiation factor IF-2</fullName>
    </recommendedName>
</protein>
<evidence type="ECO:0000256" key="8">
    <source>
        <dbReference type="ARBA" id="ARBA00023134"/>
    </source>
</evidence>
<feature type="compositionally biased region" description="Gly residues" evidence="12">
    <location>
        <begin position="171"/>
        <end position="180"/>
    </location>
</feature>
<dbReference type="Pfam" id="PF22042">
    <property type="entry name" value="EF-G_D2"/>
    <property type="match status" value="1"/>
</dbReference>
<dbReference type="CDD" id="cd03692">
    <property type="entry name" value="mtIF2_IVc"/>
    <property type="match status" value="1"/>
</dbReference>
<dbReference type="InterPro" id="IPR005225">
    <property type="entry name" value="Small_GTP-bd"/>
</dbReference>
<dbReference type="InterPro" id="IPR006847">
    <property type="entry name" value="IF2_N"/>
</dbReference>
<dbReference type="Pfam" id="PF04760">
    <property type="entry name" value="IF2_N"/>
    <property type="match status" value="2"/>
</dbReference>
<feature type="compositionally biased region" description="Gly residues" evidence="12">
    <location>
        <begin position="307"/>
        <end position="398"/>
    </location>
</feature>
<comment type="function">
    <text evidence="9 10 11">One of the essential components for the initiation of protein synthesis. Protects formylmethionyl-tRNA from spontaneous hydrolysis and promotes its binding to the 30S ribosomal subunits. Also involved in the hydrolysis of GTP during the formation of the 70S ribosomal complex.</text>
</comment>
<feature type="compositionally biased region" description="Gly residues" evidence="12">
    <location>
        <begin position="275"/>
        <end position="286"/>
    </location>
</feature>
<evidence type="ECO:0000256" key="1">
    <source>
        <dbReference type="ARBA" id="ARBA00004496"/>
    </source>
</evidence>
<dbReference type="InterPro" id="IPR000178">
    <property type="entry name" value="TF_IF2_bacterial-like"/>
</dbReference>
<dbReference type="Gene3D" id="3.40.50.10050">
    <property type="entry name" value="Translation initiation factor IF- 2, domain 3"/>
    <property type="match status" value="1"/>
</dbReference>
<organism evidence="14 15">
    <name type="scientific">Streptomyces cadmiisoli</name>
    <dbReference type="NCBI Taxonomy" id="2184053"/>
    <lineage>
        <taxon>Bacteria</taxon>
        <taxon>Bacillati</taxon>
        <taxon>Actinomycetota</taxon>
        <taxon>Actinomycetes</taxon>
        <taxon>Kitasatosporales</taxon>
        <taxon>Streptomycetaceae</taxon>
        <taxon>Streptomyces</taxon>
        <taxon>Streptomyces aurantiacus group</taxon>
    </lineage>
</organism>